<organism evidence="4 5">
    <name type="scientific">Polarella glacialis</name>
    <name type="common">Dinoflagellate</name>
    <dbReference type="NCBI Taxonomy" id="89957"/>
    <lineage>
        <taxon>Eukaryota</taxon>
        <taxon>Sar</taxon>
        <taxon>Alveolata</taxon>
        <taxon>Dinophyceae</taxon>
        <taxon>Suessiales</taxon>
        <taxon>Suessiaceae</taxon>
        <taxon>Polarella</taxon>
    </lineage>
</organism>
<dbReference type="GO" id="GO:0003677">
    <property type="term" value="F:DNA binding"/>
    <property type="evidence" value="ECO:0007669"/>
    <property type="project" value="InterPro"/>
</dbReference>
<dbReference type="PANTHER" id="PTHR33418:SF1">
    <property type="entry name" value="HELICASE-ASSOCIATED DOMAIN-CONTAINING PROTEIN"/>
    <property type="match status" value="1"/>
</dbReference>
<feature type="region of interest" description="Disordered" evidence="1">
    <location>
        <begin position="1746"/>
        <end position="1786"/>
    </location>
</feature>
<reference evidence="4" key="1">
    <citation type="submission" date="2021-02" db="EMBL/GenBank/DDBJ databases">
        <authorList>
            <person name="Dougan E. K."/>
            <person name="Rhodes N."/>
            <person name="Thang M."/>
            <person name="Chan C."/>
        </authorList>
    </citation>
    <scope>NUCLEOTIDE SEQUENCE</scope>
</reference>
<feature type="domain" description="Helicase ATP-binding" evidence="2">
    <location>
        <begin position="1812"/>
        <end position="1965"/>
    </location>
</feature>
<dbReference type="GO" id="GO:0016787">
    <property type="term" value="F:hydrolase activity"/>
    <property type="evidence" value="ECO:0007669"/>
    <property type="project" value="InterPro"/>
</dbReference>
<dbReference type="Proteomes" id="UP000626109">
    <property type="component" value="Unassembled WGS sequence"/>
</dbReference>
<dbReference type="EMBL" id="CAJNNW010029273">
    <property type="protein sequence ID" value="CAE8699676.1"/>
    <property type="molecule type" value="Genomic_DNA"/>
</dbReference>
<feature type="region of interest" description="Disordered" evidence="1">
    <location>
        <begin position="1694"/>
        <end position="1734"/>
    </location>
</feature>
<feature type="compositionally biased region" description="Low complexity" evidence="1">
    <location>
        <begin position="1712"/>
        <end position="1728"/>
    </location>
</feature>
<evidence type="ECO:0008006" key="6">
    <source>
        <dbReference type="Google" id="ProtNLM"/>
    </source>
</evidence>
<comment type="caution">
    <text evidence="4">The sequence shown here is derived from an EMBL/GenBank/DDBJ whole genome shotgun (WGS) entry which is preliminary data.</text>
</comment>
<dbReference type="PROSITE" id="PS51192">
    <property type="entry name" value="HELICASE_ATP_BIND_1"/>
    <property type="match status" value="1"/>
</dbReference>
<dbReference type="SMART" id="SM00487">
    <property type="entry name" value="DEXDc"/>
    <property type="match status" value="1"/>
</dbReference>
<dbReference type="Pfam" id="PF00271">
    <property type="entry name" value="Helicase_C"/>
    <property type="match status" value="1"/>
</dbReference>
<proteinExistence type="predicted"/>
<dbReference type="InterPro" id="IPR000477">
    <property type="entry name" value="RT_dom"/>
</dbReference>
<evidence type="ECO:0000256" key="1">
    <source>
        <dbReference type="SAM" id="MobiDB-lite"/>
    </source>
</evidence>
<dbReference type="PROSITE" id="PS51194">
    <property type="entry name" value="HELICASE_CTER"/>
    <property type="match status" value="1"/>
</dbReference>
<dbReference type="Pfam" id="PF00078">
    <property type="entry name" value="RVT_1"/>
    <property type="match status" value="1"/>
</dbReference>
<dbReference type="SUPFAM" id="SSF56672">
    <property type="entry name" value="DNA/RNA polymerases"/>
    <property type="match status" value="1"/>
</dbReference>
<dbReference type="Gene3D" id="3.40.50.300">
    <property type="entry name" value="P-loop containing nucleotide triphosphate hydrolases"/>
    <property type="match status" value="2"/>
</dbReference>
<dbReference type="GO" id="GO:0005524">
    <property type="term" value="F:ATP binding"/>
    <property type="evidence" value="ECO:0007669"/>
    <property type="project" value="InterPro"/>
</dbReference>
<evidence type="ECO:0000259" key="3">
    <source>
        <dbReference type="PROSITE" id="PS51194"/>
    </source>
</evidence>
<feature type="domain" description="Helicase C-terminal" evidence="3">
    <location>
        <begin position="1986"/>
        <end position="2143"/>
    </location>
</feature>
<dbReference type="InterPro" id="IPR014001">
    <property type="entry name" value="Helicase_ATP-bd"/>
</dbReference>
<evidence type="ECO:0000259" key="2">
    <source>
        <dbReference type="PROSITE" id="PS51192"/>
    </source>
</evidence>
<dbReference type="InterPro" id="IPR001650">
    <property type="entry name" value="Helicase_C-like"/>
</dbReference>
<dbReference type="PANTHER" id="PTHR33418">
    <property type="entry name" value="HELICASE-ASSOCIATED"/>
    <property type="match status" value="1"/>
</dbReference>
<gene>
    <name evidence="4" type="ORF">PGLA2088_LOCUS31269</name>
</gene>
<evidence type="ECO:0000313" key="4">
    <source>
        <dbReference type="EMBL" id="CAE8699676.1"/>
    </source>
</evidence>
<evidence type="ECO:0000313" key="5">
    <source>
        <dbReference type="Proteomes" id="UP000626109"/>
    </source>
</evidence>
<dbReference type="InterPro" id="IPR006935">
    <property type="entry name" value="Helicase/UvrB_N"/>
</dbReference>
<protein>
    <recommendedName>
        <fullName evidence="6">Helicase ATP-binding domain-containing protein</fullName>
    </recommendedName>
</protein>
<name>A0A813KGX1_POLGL</name>
<dbReference type="InterPro" id="IPR027417">
    <property type="entry name" value="P-loop_NTPase"/>
</dbReference>
<dbReference type="SUPFAM" id="SSF52540">
    <property type="entry name" value="P-loop containing nucleoside triphosphate hydrolases"/>
    <property type="match status" value="1"/>
</dbReference>
<sequence>ALVVKLEDWRSQHFSQLEKLAKARGLNWQTAHLPRASLEEVRRTWLLDRLVTYEMYLWENRPSLASAHLMVLSGGAHDESRLSRAGGMAFDTGMHMPLHRPVIRYLILKTLSSVLDHSGQRDHATGLRNLKDSIDVLSANLEEQAAIEKAVNLTSLAAAVTCHAVPVPCNCSCECVDASSPAVASRPWPSWLEGAWWVAWLGGGIGLGYFSRGPAGAREREEEEEQSQALGPCLGVAARAQLAEERATGFMVLTPDDDHYYEDYGHAADIREVLVLAGHGDLPAGYHEANFYRFRVAVAAAALRNWVRQANLALAQAPAGIVAGGGGGRVFLPLGGGAPAGGALAAAGVAPLGAPGGGLGALAAALGVPGAPVAVAAPAAAGGLAPAAPPAAPAPLPPAAAVGGGGAGGGLGALAAALGVVPGAGAAAAGSTGGDARTVAISTDTEGNRYREFREGIQLCHETPFADWVLKGPRTTAHVGRFLMQFSTPLLRHTKWKTEVKLPHDHRDVTMHEFLCKAIQVAVVYDQLDISNLACYELIGRELQVLEERYADRILGNDDGDRERSILTSIDMSTTCMAPPLKEFLANEQQKETAWMKERRKAREERVLARGPANTDNKGGKGKKEKERCQRDLFPLLLVQLCASHARCGSHPSHVLTCRSVRRRTVRKEHNLEWANDGIQAVNEMYASSSSCAPTPAKVSAAQLKACNHIKDSYLNMGSAPERAGALSELCRKGGLYSCASDAHQPYSKDLVSWPPSGFKPTPLHGNLRTADSKWFEGWASHMLRPVKEALQLQEEQELRRPYCDPILANQPTVYADFLRELDSCGLLRWRQARSNEKGLLGIFFVDKKGGRLRLIFDTRVTNTYFKDPVHTSLPTAASFSNLEVDDADDMFLIHADIENAFYGMEVPVDLSAYITLPPVRSSLVGNPGVLDSEPHNDGDFLMPCLKVLPMGWNWSLAICQSVLEGAIEQAGFGREALIQDKKAASCISVSSPAVAAYVDNFGVICVNKSQGINAVNKISNILQQKGLRIHAAEGTTGHNNTADSVDFLGLQFALKRKQLRIKRERLWRLKFAIEDVLSRSRVSGALLECIIGHCTWIALLRRESLSVFSSVYAFCQKHRSTAVELWPSVKKELIWFKSILPLLTVSLSSPWYNTVTASDSSPAGYGVCTRKLSSEKVASIGRVSEKWRFRCEDAINARHHALHPKLFEPESEPCPNAAALCAKLEDQTIFELASATNREFDEVPQGRANSPHLLPPLRQLCAMNPRANQAIVLRDAKKREEALRRRRNALNDQRNLSRGSYLETRSMMATSHHSYRQAVIQFIMWCLAEMCNWETDDQFNSVLTLYLNSLFFDGCNVNAGSLIIASLKFYLPHFSRTGPGHLPRASRALKGWGKLAPAKMRLPMPRVVMLAICALLLCSSKANLALAIYVSFVCYLRPGEAQRLLVSNLISSSPAAGFNQWGLLLHPTEDLRASKTSQWDEAVLIDQNEWLVPFLAMLKNRPADSQLFGILPGELKSAFLEACRVMNLGGLQPCLYQLRHGGASHDCLSRLRPLLEIQRRGRWLTSASLRRYAKETKLLREIASMPAAVVALGSWMSDNLAEAFNNPGCIPRRLLTMFPECFWMLSVCGRLPEVSAGEEKGHSSREAPQVVRGLRKRSWGFADRGLGLGQALVFWPGLGILCGLCHGARGVPSRGSLKGRASRLRISSLPATTATTATTTTTTTTATSLPLKSPAAELAASAVRADWPPDLGRQKTPWRSNNNNNNTKNNKGRPPSSTSSEELRPVAEQLPRLQLRPYQAEAVDFFFKLGPEAARQGRSLGFQLACGTGKTFIYCQMIAQDLQQQPSGRHVIFVPWCDLAWQTAKELRRSFGIDAAVLGAGETEVRPDAKVVVCVYNSAHHLQGQHFRIKVVDEAHHLDRPESWGLIKFIRKGCSCELSADFSATFRREQSVDFRLSFDKAVQHGWICDFRFHLVLLSAGDRMAAICALVVEHCSEWAPMFVVFNRSDRALWCARRLSELGVPARFIDGSCSTEERRAAIDDIRTGQLKALCVVGVFNEGISVPELRTVVFGDARHSRVNIQQVAMRVSRLHASKHVGEVIFPVALHEYDEVQDMLRTLSQMSERFKTRIREDDPTWFRMSSPSSADDEVEEVRRFKAEVLGLELLDSLGKSLSSRQGLVPFQLTVQRLKAWTASRPHELPSYQSNDSEEKSLARWLMRQKVRFCQGKLAKNWTEMLRQIPALRAKMVSWEVRRCQNLWAENCQQLEAWVQQNTLSKLPLQNSKDKEEYSLSRWLAKVRRKHSDGKLSESHKADLVCIEGMAHLLAEWQAPQKNTYSSFEETAQRLEKWVREADRLPGVGSKSSAEKDLNHWLNNAQWKHRKGRLTFQQLECLYRVPGMREHAGSWRVADGLSPTPKLDVQSGAQITSWEGNFHGLLKWVKRHAGKALPKQASGDSKEKFFANWLKEQGRQVRLGQLSQEATEKFQAAAQQLPAIAKRWSSWQTAGSAPKGWEVFRQRLELWVQQSHELPSFASHDEEETCLAAWLTRQRRSFLAAKLSDLQLSRLTDISGMRRRLEGWTTERLASSWGQRCQDLRAWFESNAFSPPRKTSKEPGEKSLAIWLQNCQQKFRRSALSDEEVEELRGIAGMEEQVSVWEVLKKKTLQRPEGWEGLYKNLRAWSQQHNNGIPSMNPKDLEESELAAWLSVQWESFLVGELSDTQIHHLSLIPGSKEKLEKWKDATLWGRYCELRRWEQLRGQLTKGALPDTAQLESWLFYCTDLLAWAETSGRLPSLESCDAHERTLAAWLSKQVQRFLCGQLSAPQLDQLCSLQEIKAKVESWSQATKWDRYCDCLRMWIQANGEELPKQGSQGTEEKLLAAWLSQLQQKHRKQQLGEQQLQLLRGIPGMLECLAGWEGLRRRRAVDVDRSSRKMSSSRATGSRKREEPSRAGWEIFYQRLVSWLSLHGDRLPSQQTEDKEEKSLAVQLSSQRRRFLEGQWTAEQLSQLEALPALQERLAAWRTAASAWDRNCSLLGAWMEANASEEVELPKRSSKAPPEEQSLAVWLKNVKQKLQQDKLAEAKLEQLRAIPGLERMAGWESLRVEVPEVSDDAFSVQS</sequence>
<dbReference type="SMART" id="SM00490">
    <property type="entry name" value="HELICc"/>
    <property type="match status" value="1"/>
</dbReference>
<dbReference type="InterPro" id="IPR043502">
    <property type="entry name" value="DNA/RNA_pol_sf"/>
</dbReference>
<dbReference type="Pfam" id="PF04851">
    <property type="entry name" value="ResIII"/>
    <property type="match status" value="1"/>
</dbReference>
<feature type="non-terminal residue" evidence="4">
    <location>
        <position position="1"/>
    </location>
</feature>
<accession>A0A813KGX1</accession>